<evidence type="ECO:0000313" key="2">
    <source>
        <dbReference type="Proteomes" id="UP001196565"/>
    </source>
</evidence>
<protein>
    <submittedName>
        <fullName evidence="1">DUF2635 domain-containing protein</fullName>
    </submittedName>
</protein>
<dbReference type="Pfam" id="PF10948">
    <property type="entry name" value="DUF2635"/>
    <property type="match status" value="1"/>
</dbReference>
<evidence type="ECO:0000313" key="1">
    <source>
        <dbReference type="EMBL" id="MBW6402081.1"/>
    </source>
</evidence>
<dbReference type="InterPro" id="IPR024400">
    <property type="entry name" value="DUF2635"/>
</dbReference>
<comment type="caution">
    <text evidence="1">The sequence shown here is derived from an EMBL/GenBank/DDBJ whole genome shotgun (WGS) entry which is preliminary data.</text>
</comment>
<keyword evidence="2" id="KW-1185">Reference proteome</keyword>
<reference evidence="1 2" key="1">
    <citation type="submission" date="2021-07" db="EMBL/GenBank/DDBJ databases">
        <authorList>
            <person name="So Y."/>
        </authorList>
    </citation>
    <scope>NUCLEOTIDE SEQUENCE [LARGE SCALE GENOMIC DNA]</scope>
    <source>
        <strain evidence="1 2">HJA6</strain>
    </source>
</reference>
<accession>A0ABS7AID2</accession>
<gene>
    <name evidence="1" type="ORF">KPL78_29815</name>
</gene>
<sequence>MPERIFVRPAEGRRVRLPGDGSPIPPEGMEVDRDTFVIRRLADGDLLEVPPQTAGKGSKG</sequence>
<organism evidence="1 2">
    <name type="scientific">Roseomonas alba</name>
    <dbReference type="NCBI Taxonomy" id="2846776"/>
    <lineage>
        <taxon>Bacteria</taxon>
        <taxon>Pseudomonadati</taxon>
        <taxon>Pseudomonadota</taxon>
        <taxon>Alphaproteobacteria</taxon>
        <taxon>Acetobacterales</taxon>
        <taxon>Roseomonadaceae</taxon>
        <taxon>Roseomonas</taxon>
    </lineage>
</organism>
<name>A0ABS7AID2_9PROT</name>
<proteinExistence type="predicted"/>
<dbReference type="EMBL" id="JAHYBZ010000021">
    <property type="protein sequence ID" value="MBW6402081.1"/>
    <property type="molecule type" value="Genomic_DNA"/>
</dbReference>
<dbReference type="RefSeq" id="WP_219766946.1">
    <property type="nucleotide sequence ID" value="NZ_JAHYBZ010000021.1"/>
</dbReference>
<dbReference type="Proteomes" id="UP001196565">
    <property type="component" value="Unassembled WGS sequence"/>
</dbReference>